<feature type="domain" description="Release factor glutamine methyltransferase N-terminal" evidence="7">
    <location>
        <begin position="7"/>
        <end position="75"/>
    </location>
</feature>
<dbReference type="PANTHER" id="PTHR18895:SF74">
    <property type="entry name" value="MTRF1L RELEASE FACTOR GLUTAMINE METHYLTRANSFERASE"/>
    <property type="match status" value="1"/>
</dbReference>
<evidence type="ECO:0000313" key="8">
    <source>
        <dbReference type="EMBL" id="ANF16967.1"/>
    </source>
</evidence>
<dbReference type="Pfam" id="PF13847">
    <property type="entry name" value="Methyltransf_31"/>
    <property type="match status" value="1"/>
</dbReference>
<evidence type="ECO:0000313" key="9">
    <source>
        <dbReference type="Proteomes" id="UP000077654"/>
    </source>
</evidence>
<dbReference type="GO" id="GO:0032259">
    <property type="term" value="P:methylation"/>
    <property type="evidence" value="ECO:0007669"/>
    <property type="project" value="UniProtKB-KW"/>
</dbReference>
<feature type="binding site" evidence="5">
    <location>
        <position position="171"/>
    </location>
    <ligand>
        <name>S-adenosyl-L-methionine</name>
        <dbReference type="ChEBI" id="CHEBI:59789"/>
    </ligand>
</feature>
<dbReference type="NCBIfam" id="TIGR00536">
    <property type="entry name" value="hemK_fam"/>
    <property type="match status" value="1"/>
</dbReference>
<keyword evidence="3 5" id="KW-0949">S-adenosyl-L-methionine</keyword>
<evidence type="ECO:0000259" key="6">
    <source>
        <dbReference type="Pfam" id="PF13847"/>
    </source>
</evidence>
<keyword evidence="9" id="KW-1185">Reference proteome</keyword>
<dbReference type="InterPro" id="IPR019874">
    <property type="entry name" value="RF_methyltr_PrmC"/>
</dbReference>
<dbReference type="Proteomes" id="UP000077654">
    <property type="component" value="Chromosome"/>
</dbReference>
<feature type="binding site" evidence="5">
    <location>
        <position position="185"/>
    </location>
    <ligand>
        <name>S-adenosyl-L-methionine</name>
        <dbReference type="ChEBI" id="CHEBI:59789"/>
    </ligand>
</feature>
<sequence>MNIRTWLHESYLKFKSVRNSSFKLDLNILLSFVLKKKISWSISHDTFELNNNILKRLHSLLMRRICGEPISYLVGKKEFWSLSFIVSKNTLIPRPETETLVENALMRIDNNSHKKILDLGTGCGCIALALASMRLNCDVVGVDRVHESINIAKRNAKILRCKNVVFLHSFWFSKINEKYDIIVSNPPYIGLNEIKDLDNELFFEPFLALISSENGLSSIRYIIKNSKRYLKRMGWLLIEHGWMQRARVQRLFKENNYFNIITYQDYSGNDRVTVGQKR</sequence>
<dbReference type="InterPro" id="IPR002052">
    <property type="entry name" value="DNA_methylase_N6_adenine_CS"/>
</dbReference>
<keyword evidence="1 5" id="KW-0489">Methyltransferase</keyword>
<dbReference type="Gene3D" id="1.10.8.10">
    <property type="entry name" value="DNA helicase RuvA subunit, C-terminal domain"/>
    <property type="match status" value="1"/>
</dbReference>
<dbReference type="Pfam" id="PF17827">
    <property type="entry name" value="PrmC_N"/>
    <property type="match status" value="1"/>
</dbReference>
<feature type="domain" description="Methyltransferase" evidence="6">
    <location>
        <begin position="111"/>
        <end position="257"/>
    </location>
</feature>
<dbReference type="STRING" id="118110.XW81_00815"/>
<feature type="binding site" evidence="5">
    <location>
        <position position="143"/>
    </location>
    <ligand>
        <name>S-adenosyl-L-methionine</name>
        <dbReference type="ChEBI" id="CHEBI:59789"/>
    </ligand>
</feature>
<dbReference type="GO" id="GO:0102559">
    <property type="term" value="F:peptide chain release factor N(5)-glutamine methyltransferase activity"/>
    <property type="evidence" value="ECO:0007669"/>
    <property type="project" value="UniProtKB-EC"/>
</dbReference>
<protein>
    <recommendedName>
        <fullName evidence="5">Release factor glutamine methyltransferase</fullName>
        <shortName evidence="5">RF MTase</shortName>
        <ecNumber evidence="5">2.1.1.297</ecNumber>
    </recommendedName>
    <alternativeName>
        <fullName evidence="5">N5-glutamine methyltransferase PrmC</fullName>
    </alternativeName>
    <alternativeName>
        <fullName evidence="5">Protein-(glutamine-N5) MTase PrmC</fullName>
    </alternativeName>
    <alternativeName>
        <fullName evidence="5">Protein-glutamine N-methyltransferase PrmC</fullName>
    </alternativeName>
</protein>
<dbReference type="CDD" id="cd02440">
    <property type="entry name" value="AdoMet_MTases"/>
    <property type="match status" value="1"/>
</dbReference>
<reference evidence="8 9" key="1">
    <citation type="submission" date="2015-04" db="EMBL/GenBank/DDBJ databases">
        <title>Buchnera aphidicola assembly.</title>
        <authorList>
            <person name="Zhang Y."/>
        </authorList>
    </citation>
    <scope>NUCLEOTIDE SEQUENCE [LARGE SCALE GENOMIC DNA]</scope>
    <source>
        <strain evidence="8 9">SC</strain>
    </source>
</reference>
<comment type="catalytic activity">
    <reaction evidence="4 5">
        <text>L-glutaminyl-[peptide chain release factor] + S-adenosyl-L-methionine = N(5)-methyl-L-glutaminyl-[peptide chain release factor] + S-adenosyl-L-homocysteine + H(+)</text>
        <dbReference type="Rhea" id="RHEA:42896"/>
        <dbReference type="Rhea" id="RHEA-COMP:10271"/>
        <dbReference type="Rhea" id="RHEA-COMP:10272"/>
        <dbReference type="ChEBI" id="CHEBI:15378"/>
        <dbReference type="ChEBI" id="CHEBI:30011"/>
        <dbReference type="ChEBI" id="CHEBI:57856"/>
        <dbReference type="ChEBI" id="CHEBI:59789"/>
        <dbReference type="ChEBI" id="CHEBI:61891"/>
        <dbReference type="EC" id="2.1.1.297"/>
    </reaction>
</comment>
<dbReference type="InterPro" id="IPR050320">
    <property type="entry name" value="N5-glutamine_MTase"/>
</dbReference>
<evidence type="ECO:0000256" key="3">
    <source>
        <dbReference type="ARBA" id="ARBA00022691"/>
    </source>
</evidence>
<dbReference type="OrthoDB" id="9800643at2"/>
<dbReference type="SUPFAM" id="SSF53335">
    <property type="entry name" value="S-adenosyl-L-methionine-dependent methyltransferases"/>
    <property type="match status" value="1"/>
</dbReference>
<evidence type="ECO:0000256" key="4">
    <source>
        <dbReference type="ARBA" id="ARBA00048391"/>
    </source>
</evidence>
<evidence type="ECO:0000256" key="5">
    <source>
        <dbReference type="HAMAP-Rule" id="MF_02126"/>
    </source>
</evidence>
<dbReference type="AlphaFoldDB" id="A0A172WDF6"/>
<dbReference type="NCBIfam" id="TIGR03534">
    <property type="entry name" value="RF_mod_PrmC"/>
    <property type="match status" value="1"/>
</dbReference>
<dbReference type="InterPro" id="IPR029063">
    <property type="entry name" value="SAM-dependent_MTases_sf"/>
</dbReference>
<dbReference type="InterPro" id="IPR040758">
    <property type="entry name" value="PrmC_N"/>
</dbReference>
<dbReference type="RefSeq" id="WP_075474005.1">
    <property type="nucleotide sequence ID" value="NZ_CP011299.1"/>
</dbReference>
<gene>
    <name evidence="5" type="primary">prmC</name>
    <name evidence="8" type="ORF">XW81_00815</name>
</gene>
<dbReference type="Gene3D" id="3.40.50.150">
    <property type="entry name" value="Vaccinia Virus protein VP39"/>
    <property type="match status" value="1"/>
</dbReference>
<evidence type="ECO:0000256" key="2">
    <source>
        <dbReference type="ARBA" id="ARBA00022679"/>
    </source>
</evidence>
<dbReference type="PATRIC" id="fig|118110.3.peg.161"/>
<dbReference type="InterPro" id="IPR004556">
    <property type="entry name" value="HemK-like"/>
</dbReference>
<dbReference type="PANTHER" id="PTHR18895">
    <property type="entry name" value="HEMK METHYLTRANSFERASE"/>
    <property type="match status" value="1"/>
</dbReference>
<evidence type="ECO:0000259" key="7">
    <source>
        <dbReference type="Pfam" id="PF17827"/>
    </source>
</evidence>
<dbReference type="PROSITE" id="PS00092">
    <property type="entry name" value="N6_MTASE"/>
    <property type="match status" value="1"/>
</dbReference>
<dbReference type="GO" id="GO:0003676">
    <property type="term" value="F:nucleic acid binding"/>
    <property type="evidence" value="ECO:0007669"/>
    <property type="project" value="InterPro"/>
</dbReference>
<comment type="function">
    <text evidence="5">Methylates the class 1 translation termination release factors RF1/PrfA and RF2/PrfB on the glutamine residue of the universally conserved GGQ motif.</text>
</comment>
<keyword evidence="2 5" id="KW-0808">Transferase</keyword>
<comment type="similarity">
    <text evidence="5">Belongs to the protein N5-glutamine methyltransferase family. PrmC subfamily.</text>
</comment>
<evidence type="ECO:0000256" key="1">
    <source>
        <dbReference type="ARBA" id="ARBA00022603"/>
    </source>
</evidence>
<dbReference type="FunFam" id="3.40.50.150:FF:000053">
    <property type="entry name" value="Release factor glutamine methyltransferase"/>
    <property type="match status" value="1"/>
</dbReference>
<name>A0A172WDF6_BUCSC</name>
<dbReference type="EC" id="2.1.1.297" evidence="5"/>
<dbReference type="EMBL" id="CP011299">
    <property type="protein sequence ID" value="ANF16967.1"/>
    <property type="molecule type" value="Genomic_DNA"/>
</dbReference>
<dbReference type="InterPro" id="IPR025714">
    <property type="entry name" value="Methyltranfer_dom"/>
</dbReference>
<feature type="binding site" evidence="5">
    <location>
        <begin position="120"/>
        <end position="124"/>
    </location>
    <ligand>
        <name>S-adenosyl-L-methionine</name>
        <dbReference type="ChEBI" id="CHEBI:59789"/>
    </ligand>
</feature>
<organism evidence="8 9">
    <name type="scientific">Buchnera aphidicola subsp. Schlechtendalia chinensis</name>
    <dbReference type="NCBI Taxonomy" id="118110"/>
    <lineage>
        <taxon>Bacteria</taxon>
        <taxon>Pseudomonadati</taxon>
        <taxon>Pseudomonadota</taxon>
        <taxon>Gammaproteobacteria</taxon>
        <taxon>Enterobacterales</taxon>
        <taxon>Erwiniaceae</taxon>
        <taxon>Buchnera</taxon>
    </lineage>
</organism>
<feature type="binding site" evidence="5">
    <location>
        <begin position="185"/>
        <end position="188"/>
    </location>
    <ligand>
        <name>substrate</name>
    </ligand>
</feature>
<dbReference type="HAMAP" id="MF_02126">
    <property type="entry name" value="RF_methyltr_PrmC"/>
    <property type="match status" value="1"/>
</dbReference>
<proteinExistence type="inferred from homology"/>
<accession>A0A172WDF6</accession>